<dbReference type="Proteomes" id="UP000626109">
    <property type="component" value="Unassembled WGS sequence"/>
</dbReference>
<feature type="region of interest" description="Disordered" evidence="1">
    <location>
        <begin position="38"/>
        <end position="146"/>
    </location>
</feature>
<accession>A0A813I201</accession>
<feature type="compositionally biased region" description="Basic residues" evidence="1">
    <location>
        <begin position="58"/>
        <end position="70"/>
    </location>
</feature>
<feature type="compositionally biased region" description="Low complexity" evidence="1">
    <location>
        <begin position="98"/>
        <end position="109"/>
    </location>
</feature>
<reference evidence="2" key="1">
    <citation type="submission" date="2021-02" db="EMBL/GenBank/DDBJ databases">
        <authorList>
            <person name="Dougan E. K."/>
            <person name="Rhodes N."/>
            <person name="Thang M."/>
            <person name="Chan C."/>
        </authorList>
    </citation>
    <scope>NUCLEOTIDE SEQUENCE</scope>
</reference>
<name>A0A813I201_POLGL</name>
<organism evidence="2 3">
    <name type="scientific">Polarella glacialis</name>
    <name type="common">Dinoflagellate</name>
    <dbReference type="NCBI Taxonomy" id="89957"/>
    <lineage>
        <taxon>Eukaryota</taxon>
        <taxon>Sar</taxon>
        <taxon>Alveolata</taxon>
        <taxon>Dinophyceae</taxon>
        <taxon>Suessiales</taxon>
        <taxon>Suessiaceae</taxon>
        <taxon>Polarella</taxon>
    </lineage>
</organism>
<feature type="non-terminal residue" evidence="2">
    <location>
        <position position="1"/>
    </location>
</feature>
<evidence type="ECO:0000256" key="1">
    <source>
        <dbReference type="SAM" id="MobiDB-lite"/>
    </source>
</evidence>
<sequence length="146" mass="15908">RRLDVPDLRGRTLGELRQLLEYAVGRRGILECDGHQLQASREAENTPVDTAGPPPAARTRRKQAGRKPDRRHPAGAEAAAAATLRTPKPQLQQKPTTNNNNNNKSSAVGVGSGRGHGRGRKGRRSNEGPKASEEKLPWTFRALVLQ</sequence>
<protein>
    <submittedName>
        <fullName evidence="2">Uncharacterized protein</fullName>
    </submittedName>
</protein>
<proteinExistence type="predicted"/>
<dbReference type="AlphaFoldDB" id="A0A813I201"/>
<comment type="caution">
    <text evidence="2">The sequence shown here is derived from an EMBL/GenBank/DDBJ whole genome shotgun (WGS) entry which is preliminary data.</text>
</comment>
<feature type="compositionally biased region" description="Basic and acidic residues" evidence="1">
    <location>
        <begin position="124"/>
        <end position="136"/>
    </location>
</feature>
<gene>
    <name evidence="2" type="ORF">PGLA2088_LOCUS3051</name>
</gene>
<dbReference type="EMBL" id="CAJNNW010002580">
    <property type="protein sequence ID" value="CAE8644436.1"/>
    <property type="molecule type" value="Genomic_DNA"/>
</dbReference>
<evidence type="ECO:0000313" key="2">
    <source>
        <dbReference type="EMBL" id="CAE8644436.1"/>
    </source>
</evidence>
<evidence type="ECO:0000313" key="3">
    <source>
        <dbReference type="Proteomes" id="UP000626109"/>
    </source>
</evidence>